<dbReference type="EMBL" id="CP073347">
    <property type="protein sequence ID" value="UTW11331.1"/>
    <property type="molecule type" value="Genomic_DNA"/>
</dbReference>
<accession>A0ABY5HK47</accession>
<organism evidence="1 2">
    <name type="scientific">Marinobacterium rhizophilum</name>
    <dbReference type="NCBI Taxonomy" id="420402"/>
    <lineage>
        <taxon>Bacteria</taxon>
        <taxon>Pseudomonadati</taxon>
        <taxon>Pseudomonadota</taxon>
        <taxon>Gammaproteobacteria</taxon>
        <taxon>Oceanospirillales</taxon>
        <taxon>Oceanospirillaceae</taxon>
        <taxon>Marinobacterium</taxon>
    </lineage>
</organism>
<dbReference type="RefSeq" id="WP_255853372.1">
    <property type="nucleotide sequence ID" value="NZ_CP073347.1"/>
</dbReference>
<dbReference type="Proteomes" id="UP001058461">
    <property type="component" value="Chromosome"/>
</dbReference>
<keyword evidence="2" id="KW-1185">Reference proteome</keyword>
<reference evidence="1" key="1">
    <citation type="submission" date="2021-04" db="EMBL/GenBank/DDBJ databases">
        <title>Oceanospirillales bacteria with DddD are important DMSP degraders in coastal seawater.</title>
        <authorList>
            <person name="Liu J."/>
        </authorList>
    </citation>
    <scope>NUCLEOTIDE SEQUENCE</scope>
    <source>
        <strain evidence="1">D13-1</strain>
    </source>
</reference>
<sequence>MNSDFNDHADLTRWNRAGLSHLDYVEGNAATYLEDLRNTLSLLFLGDAAIERWLGDPGNDLTLRAWQQRLLEQYRGPRRDYAWELLRSFARAVHVLAHTTSALANERYLRTATQWDSVRRLVAMLDYHPAPPASAETWLALFGRSDDAAIGEVEVGLAVQNAPTDGSAPLIFETLNNIDVDYRLNELRAPDFDRSMLQLGLGPATPLLTLQLDSVPPALGIGARALISAGDLGATVRLQNIGAGSVSVQYQDAAALGLDLPLADLRLHADPDWQQAPRLNGPGVVRTDRAASVGAGDVLAFVSDSFHISGRGTVNVFSVIRVLEVDGDRLRLSANVPAGKALYPTQAAGPQQDGGSRLIMPESLGYPQVWLDDDALSARTPTAQAVEDGPGTLYRYLSASLAPRAWYLATGTPACCDVIETQPAALRFSGDPGDLASGQWLLLQGTTGWYSRRLAGLEQDDEGFELQFDSLPAAERWYQGVGLWKLQLADRRYDRNETPLFEAPAPGSDLSSRLWLRLDDMPAALVPGRSLWIAGSDSGVRVRLQQVEADPAGGAALCLTVTPPQDPARFPKADSRVHGNLVLAGHGESKAPAVLGSGNRVLSSQEFLYAKTGIAFVRDSRYTSGVRAAVRVWADNREWTQVDNLRDCDATDTAFQQQLTGDGELLLRFGDGEHGQRLPSGSSNVRIQARIGNGLAGNLPAGSLSKLKKPHDLLAAVLQPAAATGGGELEATEALRDNAPASVLTLSRAVSARDFQALAERQSSVWHASARALQNLPGARERIELVVVPAGGGNLGDLASHLRRTLEQQACPGVSVQVRRYEGLLLELDILLRIDEAAYDPDEVAARVRDTLVAALSLEKARLGTPLYRSRLYQLVESVEGVENADCRLNPSGFFNDQDLPSAPGHLFTASDGSIRRISPHPGQLLYLNPALASPNIRTEAHHV</sequence>
<evidence type="ECO:0000313" key="2">
    <source>
        <dbReference type="Proteomes" id="UP001058461"/>
    </source>
</evidence>
<name>A0ABY5HK47_9GAMM</name>
<gene>
    <name evidence="1" type="ORF">KDW95_19010</name>
</gene>
<proteinExistence type="predicted"/>
<evidence type="ECO:0000313" key="1">
    <source>
        <dbReference type="EMBL" id="UTW11331.1"/>
    </source>
</evidence>
<protein>
    <submittedName>
        <fullName evidence="1">Baseplate J/gp47 family protein</fullName>
    </submittedName>
</protein>